<keyword evidence="2" id="KW-1133">Transmembrane helix</keyword>
<reference evidence="3 4" key="1">
    <citation type="journal article" date="2019" name="Sci. Rep.">
        <title>Orb-weaving spider Araneus ventricosus genome elucidates the spidroin gene catalogue.</title>
        <authorList>
            <person name="Kono N."/>
            <person name="Nakamura H."/>
            <person name="Ohtoshi R."/>
            <person name="Moran D.A.P."/>
            <person name="Shinohara A."/>
            <person name="Yoshida Y."/>
            <person name="Fujiwara M."/>
            <person name="Mori M."/>
            <person name="Tomita M."/>
            <person name="Arakawa K."/>
        </authorList>
    </citation>
    <scope>NUCLEOTIDE SEQUENCE [LARGE SCALE GENOMIC DNA]</scope>
</reference>
<organism evidence="3 4">
    <name type="scientific">Araneus ventricosus</name>
    <name type="common">Orbweaver spider</name>
    <name type="synonym">Epeira ventricosa</name>
    <dbReference type="NCBI Taxonomy" id="182803"/>
    <lineage>
        <taxon>Eukaryota</taxon>
        <taxon>Metazoa</taxon>
        <taxon>Ecdysozoa</taxon>
        <taxon>Arthropoda</taxon>
        <taxon>Chelicerata</taxon>
        <taxon>Arachnida</taxon>
        <taxon>Araneae</taxon>
        <taxon>Araneomorphae</taxon>
        <taxon>Entelegynae</taxon>
        <taxon>Araneoidea</taxon>
        <taxon>Araneidae</taxon>
        <taxon>Araneus</taxon>
    </lineage>
</organism>
<comment type="caution">
    <text evidence="3">The sequence shown here is derived from an EMBL/GenBank/DDBJ whole genome shotgun (WGS) entry which is preliminary data.</text>
</comment>
<feature type="compositionally biased region" description="Basic residues" evidence="1">
    <location>
        <begin position="36"/>
        <end position="46"/>
    </location>
</feature>
<dbReference type="Proteomes" id="UP000499080">
    <property type="component" value="Unassembled WGS sequence"/>
</dbReference>
<dbReference type="EMBL" id="BGPR01000020">
    <property type="protein sequence ID" value="GBL79897.1"/>
    <property type="molecule type" value="Genomic_DNA"/>
</dbReference>
<gene>
    <name evidence="3" type="ORF">AVEN_28950_1</name>
</gene>
<evidence type="ECO:0000313" key="3">
    <source>
        <dbReference type="EMBL" id="GBL79897.1"/>
    </source>
</evidence>
<protein>
    <submittedName>
        <fullName evidence="3">Uncharacterized protein</fullName>
    </submittedName>
</protein>
<accession>A0A4Y2AJT1</accession>
<keyword evidence="2" id="KW-0472">Membrane</keyword>
<keyword evidence="2" id="KW-0812">Transmembrane</keyword>
<feature type="region of interest" description="Disordered" evidence="1">
    <location>
        <begin position="26"/>
        <end position="46"/>
    </location>
</feature>
<evidence type="ECO:0000256" key="1">
    <source>
        <dbReference type="SAM" id="MobiDB-lite"/>
    </source>
</evidence>
<evidence type="ECO:0000256" key="2">
    <source>
        <dbReference type="SAM" id="Phobius"/>
    </source>
</evidence>
<proteinExistence type="predicted"/>
<evidence type="ECO:0000313" key="4">
    <source>
        <dbReference type="Proteomes" id="UP000499080"/>
    </source>
</evidence>
<feature type="transmembrane region" description="Helical" evidence="2">
    <location>
        <begin position="60"/>
        <end position="76"/>
    </location>
</feature>
<sequence length="91" mass="10286">MHLNYRVAAKGTQELWSVTKWPSTAHAPTPPVGGASHHRGCGKHSHTTITIPTREARTRLLIQWLIIYVLVVAPQWDSLRTMTKPDLNFHP</sequence>
<dbReference type="AlphaFoldDB" id="A0A4Y2AJT1"/>
<keyword evidence="4" id="KW-1185">Reference proteome</keyword>
<name>A0A4Y2AJT1_ARAVE</name>